<evidence type="ECO:0000313" key="2">
    <source>
        <dbReference type="EMBL" id="KAF7826679.1"/>
    </source>
</evidence>
<proteinExistence type="predicted"/>
<evidence type="ECO:0000256" key="1">
    <source>
        <dbReference type="SAM" id="MobiDB-lite"/>
    </source>
</evidence>
<protein>
    <submittedName>
        <fullName evidence="2">Uncharacterized protein</fullName>
    </submittedName>
</protein>
<dbReference type="EMBL" id="JAAIUW010000006">
    <property type="protein sequence ID" value="KAF7826679.1"/>
    <property type="molecule type" value="Genomic_DNA"/>
</dbReference>
<comment type="caution">
    <text evidence="2">The sequence shown here is derived from an EMBL/GenBank/DDBJ whole genome shotgun (WGS) entry which is preliminary data.</text>
</comment>
<organism evidence="2 3">
    <name type="scientific">Senna tora</name>
    <dbReference type="NCBI Taxonomy" id="362788"/>
    <lineage>
        <taxon>Eukaryota</taxon>
        <taxon>Viridiplantae</taxon>
        <taxon>Streptophyta</taxon>
        <taxon>Embryophyta</taxon>
        <taxon>Tracheophyta</taxon>
        <taxon>Spermatophyta</taxon>
        <taxon>Magnoliopsida</taxon>
        <taxon>eudicotyledons</taxon>
        <taxon>Gunneridae</taxon>
        <taxon>Pentapetalae</taxon>
        <taxon>rosids</taxon>
        <taxon>fabids</taxon>
        <taxon>Fabales</taxon>
        <taxon>Fabaceae</taxon>
        <taxon>Caesalpinioideae</taxon>
        <taxon>Cassia clade</taxon>
        <taxon>Senna</taxon>
    </lineage>
</organism>
<feature type="region of interest" description="Disordered" evidence="1">
    <location>
        <begin position="67"/>
        <end position="105"/>
    </location>
</feature>
<evidence type="ECO:0000313" key="3">
    <source>
        <dbReference type="Proteomes" id="UP000634136"/>
    </source>
</evidence>
<feature type="compositionally biased region" description="Polar residues" evidence="1">
    <location>
        <begin position="74"/>
        <end position="84"/>
    </location>
</feature>
<gene>
    <name evidence="2" type="ORF">G2W53_017843</name>
</gene>
<name>A0A834TZF2_9FABA</name>
<accession>A0A834TZF2</accession>
<dbReference type="Proteomes" id="UP000634136">
    <property type="component" value="Unassembled WGS sequence"/>
</dbReference>
<dbReference type="AlphaFoldDB" id="A0A834TZF2"/>
<keyword evidence="3" id="KW-1185">Reference proteome</keyword>
<sequence>MEVDIEGCPPSFTLFAPSNVMKDFTGNKNIVLNKASFYKSILEGSDEQSAPHCSYYGVEYSPGVFEPDVESLESGDSNFQSSRYANGKGEGSGLSLPQAGHPPKSQETFASILYSHNSCLTVPRPVPAQEDHGDVGGCCGTTSPKPLKQASNIFVTSAISGVGEEFSWPAFLAGVKVKIYRVSTAVSVLEPMSRVERYDVSSPPAKLEAESSCLRNKVCLIYHGAICVLEVILYPLPLSIRSSINLFSASIAVMREMSNSTTSST</sequence>
<reference evidence="2" key="1">
    <citation type="submission" date="2020-09" db="EMBL/GenBank/DDBJ databases">
        <title>Genome-Enabled Discovery of Anthraquinone Biosynthesis in Senna tora.</title>
        <authorList>
            <person name="Kang S.-H."/>
            <person name="Pandey R.P."/>
            <person name="Lee C.-M."/>
            <person name="Sim J.-S."/>
            <person name="Jeong J.-T."/>
            <person name="Choi B.-S."/>
            <person name="Jung M."/>
            <person name="Ginzburg D."/>
            <person name="Zhao K."/>
            <person name="Won S.Y."/>
            <person name="Oh T.-J."/>
            <person name="Yu Y."/>
            <person name="Kim N.-H."/>
            <person name="Lee O.R."/>
            <person name="Lee T.-H."/>
            <person name="Bashyal P."/>
            <person name="Kim T.-S."/>
            <person name="Lee W.-H."/>
            <person name="Kawkins C."/>
            <person name="Kim C.-K."/>
            <person name="Kim J.S."/>
            <person name="Ahn B.O."/>
            <person name="Rhee S.Y."/>
            <person name="Sohng J.K."/>
        </authorList>
    </citation>
    <scope>NUCLEOTIDE SEQUENCE</scope>
    <source>
        <tissue evidence="2">Leaf</tissue>
    </source>
</reference>